<dbReference type="InterPro" id="IPR012338">
    <property type="entry name" value="Beta-lactam/transpept-like"/>
</dbReference>
<reference evidence="5 6" key="1">
    <citation type="submission" date="2024-09" db="EMBL/GenBank/DDBJ databases">
        <authorList>
            <person name="Sun Q."/>
            <person name="Mori K."/>
        </authorList>
    </citation>
    <scope>NUCLEOTIDE SEQUENCE [LARGE SCALE GENOMIC DNA]</scope>
    <source>
        <strain evidence="5 6">CECT 8286</strain>
    </source>
</reference>
<evidence type="ECO:0000259" key="4">
    <source>
        <dbReference type="Pfam" id="PF13354"/>
    </source>
</evidence>
<comment type="similarity">
    <text evidence="2">Belongs to the class-A beta-lactamase family.</text>
</comment>
<comment type="caution">
    <text evidence="5">The sequence shown here is derived from an EMBL/GenBank/DDBJ whole genome shotgun (WGS) entry which is preliminary data.</text>
</comment>
<dbReference type="Pfam" id="PF13354">
    <property type="entry name" value="Beta-lactamase2"/>
    <property type="match status" value="1"/>
</dbReference>
<dbReference type="RefSeq" id="WP_382380292.1">
    <property type="nucleotide sequence ID" value="NZ_JBHMEZ010000001.1"/>
</dbReference>
<proteinExistence type="inferred from homology"/>
<dbReference type="PANTHER" id="PTHR35333">
    <property type="entry name" value="BETA-LACTAMASE"/>
    <property type="match status" value="1"/>
</dbReference>
<evidence type="ECO:0000313" key="5">
    <source>
        <dbReference type="EMBL" id="MFB9051662.1"/>
    </source>
</evidence>
<gene>
    <name evidence="5" type="ORF">ACFFVB_01100</name>
</gene>
<dbReference type="EC" id="3.5.2.6" evidence="3"/>
<dbReference type="GO" id="GO:0016787">
    <property type="term" value="F:hydrolase activity"/>
    <property type="evidence" value="ECO:0007669"/>
    <property type="project" value="UniProtKB-KW"/>
</dbReference>
<keyword evidence="5" id="KW-0378">Hydrolase</keyword>
<feature type="domain" description="Beta-lactamase class A catalytic" evidence="4">
    <location>
        <begin position="164"/>
        <end position="313"/>
    </location>
</feature>
<comment type="catalytic activity">
    <reaction evidence="1">
        <text>a beta-lactam + H2O = a substituted beta-amino acid</text>
        <dbReference type="Rhea" id="RHEA:20401"/>
        <dbReference type="ChEBI" id="CHEBI:15377"/>
        <dbReference type="ChEBI" id="CHEBI:35627"/>
        <dbReference type="ChEBI" id="CHEBI:140347"/>
        <dbReference type="EC" id="3.5.2.6"/>
    </reaction>
</comment>
<dbReference type="SUPFAM" id="SSF56601">
    <property type="entry name" value="beta-lactamase/transpeptidase-like"/>
    <property type="match status" value="1"/>
</dbReference>
<dbReference type="InterPro" id="IPR045155">
    <property type="entry name" value="Beta-lactam_cat"/>
</dbReference>
<protein>
    <recommendedName>
        <fullName evidence="3">beta-lactamase</fullName>
        <ecNumber evidence="3">3.5.2.6</ecNumber>
    </recommendedName>
</protein>
<evidence type="ECO:0000313" key="6">
    <source>
        <dbReference type="Proteomes" id="UP001589605"/>
    </source>
</evidence>
<dbReference type="Proteomes" id="UP001589605">
    <property type="component" value="Unassembled WGS sequence"/>
</dbReference>
<name>A0ABV5EWV4_9FLAO</name>
<accession>A0ABV5EWV4</accession>
<evidence type="ECO:0000256" key="1">
    <source>
        <dbReference type="ARBA" id="ARBA00001526"/>
    </source>
</evidence>
<evidence type="ECO:0000256" key="2">
    <source>
        <dbReference type="ARBA" id="ARBA00009009"/>
    </source>
</evidence>
<dbReference type="Gene3D" id="3.40.710.10">
    <property type="entry name" value="DD-peptidase/beta-lactamase superfamily"/>
    <property type="match status" value="1"/>
</dbReference>
<evidence type="ECO:0000256" key="3">
    <source>
        <dbReference type="ARBA" id="ARBA00012865"/>
    </source>
</evidence>
<dbReference type="PANTHER" id="PTHR35333:SF3">
    <property type="entry name" value="BETA-LACTAMASE-TYPE TRANSPEPTIDASE FOLD CONTAINING PROTEIN"/>
    <property type="match status" value="1"/>
</dbReference>
<dbReference type="InterPro" id="IPR000871">
    <property type="entry name" value="Beta-lactam_class-A"/>
</dbReference>
<organism evidence="5 6">
    <name type="scientific">Formosa undariae</name>
    <dbReference type="NCBI Taxonomy" id="1325436"/>
    <lineage>
        <taxon>Bacteria</taxon>
        <taxon>Pseudomonadati</taxon>
        <taxon>Bacteroidota</taxon>
        <taxon>Flavobacteriia</taxon>
        <taxon>Flavobacteriales</taxon>
        <taxon>Flavobacteriaceae</taxon>
        <taxon>Formosa</taxon>
    </lineage>
</organism>
<dbReference type="EMBL" id="JBHMEZ010000001">
    <property type="protein sequence ID" value="MFB9051662.1"/>
    <property type="molecule type" value="Genomic_DNA"/>
</dbReference>
<keyword evidence="6" id="KW-1185">Reference proteome</keyword>
<sequence>MKKENAKQSLLKYKYILVGLIIITSSVLGTKTLAKYKTNPNHLASKLEFNTAININADDNYAHLPFTAPAEDFRPLDLYNDNEFTSVLQKEIYKNTSWKQLIKDKKMAIGVIDLSNPEFPRFANLNGNEMMYAASLPKIAVLLAAEDAIEQGELKDTPEVKSDMRLMISKSNNQATTRMIDRVGFQKIEDVLTSERYHLYDKDNGGGLWVGKRYAASGATNREPLKNLSHAATAEQVCRFYYLMLHGKLVNPKRSKHMLDMMEHPELHHKFVNTLEKIAPDARLFRKSGSWKNWHADSILVWDAERKYILVALIENQNGEQIIRNLITPIEKAINIKPNAVIKTS</sequence>